<gene>
    <name evidence="10" type="ORF">AB205_0168410</name>
</gene>
<dbReference type="PROSITE" id="PS01121">
    <property type="entry name" value="CASPASE_HIS"/>
    <property type="match status" value="1"/>
</dbReference>
<accession>A0A2G9RXP5</accession>
<dbReference type="PRINTS" id="PR00376">
    <property type="entry name" value="IL1BCENZYME"/>
</dbReference>
<comment type="similarity">
    <text evidence="1 7">Belongs to the peptidase C14A family.</text>
</comment>
<keyword evidence="4" id="KW-0378">Hydrolase</keyword>
<dbReference type="PROSITE" id="PS50207">
    <property type="entry name" value="CASPASE_P10"/>
    <property type="match status" value="1"/>
</dbReference>
<dbReference type="GO" id="GO:0005737">
    <property type="term" value="C:cytoplasm"/>
    <property type="evidence" value="ECO:0007669"/>
    <property type="project" value="TreeGrafter"/>
</dbReference>
<dbReference type="InterPro" id="IPR029030">
    <property type="entry name" value="Caspase-like_dom_sf"/>
</dbReference>
<dbReference type="AlphaFoldDB" id="A0A2G9RXP5"/>
<evidence type="ECO:0000256" key="5">
    <source>
        <dbReference type="ARBA" id="ARBA00022807"/>
    </source>
</evidence>
<dbReference type="EMBL" id="KV931577">
    <property type="protein sequence ID" value="PIO32652.1"/>
    <property type="molecule type" value="Genomic_DNA"/>
</dbReference>
<dbReference type="GO" id="GO:0004197">
    <property type="term" value="F:cysteine-type endopeptidase activity"/>
    <property type="evidence" value="ECO:0007669"/>
    <property type="project" value="InterPro"/>
</dbReference>
<evidence type="ECO:0000313" key="10">
    <source>
        <dbReference type="EMBL" id="PIO32652.1"/>
    </source>
</evidence>
<dbReference type="GO" id="GO:0006508">
    <property type="term" value="P:proteolysis"/>
    <property type="evidence" value="ECO:0007669"/>
    <property type="project" value="UniProtKB-KW"/>
</dbReference>
<evidence type="ECO:0000256" key="2">
    <source>
        <dbReference type="ARBA" id="ARBA00022670"/>
    </source>
</evidence>
<evidence type="ECO:0000313" key="11">
    <source>
        <dbReference type="Proteomes" id="UP000228934"/>
    </source>
</evidence>
<protein>
    <recommendedName>
        <fullName evidence="12">Caspase-7</fullName>
    </recommendedName>
</protein>
<keyword evidence="2" id="KW-0645">Protease</keyword>
<keyword evidence="5" id="KW-0788">Thiol protease</keyword>
<keyword evidence="11" id="KW-1185">Reference proteome</keyword>
<dbReference type="InterPro" id="IPR002138">
    <property type="entry name" value="Pept_C14_p10"/>
</dbReference>
<organism evidence="10 11">
    <name type="scientific">Aquarana catesbeiana</name>
    <name type="common">American bullfrog</name>
    <name type="synonym">Rana catesbeiana</name>
    <dbReference type="NCBI Taxonomy" id="8400"/>
    <lineage>
        <taxon>Eukaryota</taxon>
        <taxon>Metazoa</taxon>
        <taxon>Chordata</taxon>
        <taxon>Craniata</taxon>
        <taxon>Vertebrata</taxon>
        <taxon>Euteleostomi</taxon>
        <taxon>Amphibia</taxon>
        <taxon>Batrachia</taxon>
        <taxon>Anura</taxon>
        <taxon>Neobatrachia</taxon>
        <taxon>Ranoidea</taxon>
        <taxon>Ranidae</taxon>
        <taxon>Aquarana</taxon>
    </lineage>
</organism>
<dbReference type="InterPro" id="IPR002398">
    <property type="entry name" value="Pept_C14"/>
</dbReference>
<proteinExistence type="inferred from homology"/>
<dbReference type="InterPro" id="IPR011600">
    <property type="entry name" value="Pept_C14_caspase"/>
</dbReference>
<evidence type="ECO:0000256" key="7">
    <source>
        <dbReference type="RuleBase" id="RU003971"/>
    </source>
</evidence>
<dbReference type="GO" id="GO:0097194">
    <property type="term" value="P:execution phase of apoptosis"/>
    <property type="evidence" value="ECO:0007669"/>
    <property type="project" value="TreeGrafter"/>
</dbReference>
<evidence type="ECO:0000259" key="8">
    <source>
        <dbReference type="PROSITE" id="PS50207"/>
    </source>
</evidence>
<reference evidence="11" key="1">
    <citation type="journal article" date="2017" name="Nat. Commun.">
        <title>The North American bullfrog draft genome provides insight into hormonal regulation of long noncoding RNA.</title>
        <authorList>
            <person name="Hammond S.A."/>
            <person name="Warren R.L."/>
            <person name="Vandervalk B.P."/>
            <person name="Kucuk E."/>
            <person name="Khan H."/>
            <person name="Gibb E.A."/>
            <person name="Pandoh P."/>
            <person name="Kirk H."/>
            <person name="Zhao Y."/>
            <person name="Jones M."/>
            <person name="Mungall A.J."/>
            <person name="Coope R."/>
            <person name="Pleasance S."/>
            <person name="Moore R.A."/>
            <person name="Holt R.A."/>
            <person name="Round J.M."/>
            <person name="Ohora S."/>
            <person name="Walle B.V."/>
            <person name="Veldhoen N."/>
            <person name="Helbing C.C."/>
            <person name="Birol I."/>
        </authorList>
    </citation>
    <scope>NUCLEOTIDE SEQUENCE [LARGE SCALE GENOMIC DNA]</scope>
</reference>
<dbReference type="SMART" id="SM00115">
    <property type="entry name" value="CASc"/>
    <property type="match status" value="1"/>
</dbReference>
<dbReference type="OrthoDB" id="6116485at2759"/>
<dbReference type="GO" id="GO:0043525">
    <property type="term" value="P:positive regulation of neuron apoptotic process"/>
    <property type="evidence" value="ECO:0007669"/>
    <property type="project" value="TreeGrafter"/>
</dbReference>
<evidence type="ECO:0008006" key="12">
    <source>
        <dbReference type="Google" id="ProtNLM"/>
    </source>
</evidence>
<name>A0A2G9RXP5_AQUCT</name>
<evidence type="ECO:0000256" key="3">
    <source>
        <dbReference type="ARBA" id="ARBA00022703"/>
    </source>
</evidence>
<dbReference type="PANTHER" id="PTHR10454">
    <property type="entry name" value="CASPASE"/>
    <property type="match status" value="1"/>
</dbReference>
<dbReference type="Proteomes" id="UP000228934">
    <property type="component" value="Unassembled WGS sequence"/>
</dbReference>
<dbReference type="Pfam" id="PF00656">
    <property type="entry name" value="Peptidase_C14"/>
    <property type="match status" value="1"/>
</dbReference>
<feature type="domain" description="Caspase family p10" evidence="8">
    <location>
        <begin position="148"/>
        <end position="240"/>
    </location>
</feature>
<feature type="domain" description="Caspase family p20" evidence="9">
    <location>
        <begin position="62"/>
        <end position="126"/>
    </location>
</feature>
<dbReference type="SUPFAM" id="SSF52129">
    <property type="entry name" value="Caspase-like"/>
    <property type="match status" value="1"/>
</dbReference>
<evidence type="ECO:0000256" key="1">
    <source>
        <dbReference type="ARBA" id="ARBA00010134"/>
    </source>
</evidence>
<sequence>MLSAHLAVKLQAVTAGCPQFQWMRRREEWERSGAPCGRIAGPWNRSGNDIRNNRRNLSFLLVAKNDHSDSACFACILLSHGEEGQIYGTDGVMAIKTLTTFFRGDKCQSLVGKPKLFFIQACRGSDFDEGIQTDSGPANDSMETDANPRYKIPVEADFLIAYSTVPGYYSWRNPGRGSWFVQALCSVLNQYGKQLELMQILTRVNYLVATNFESWSDDPRYSEKKQIPCVVSMLTKELYF</sequence>
<dbReference type="Gene3D" id="3.40.50.1460">
    <property type="match status" value="1"/>
</dbReference>
<dbReference type="PROSITE" id="PS50208">
    <property type="entry name" value="CASPASE_P20"/>
    <property type="match status" value="1"/>
</dbReference>
<evidence type="ECO:0000256" key="6">
    <source>
        <dbReference type="ARBA" id="ARBA00023145"/>
    </source>
</evidence>
<dbReference type="PROSITE" id="PS01122">
    <property type="entry name" value="CASPASE_CYS"/>
    <property type="match status" value="1"/>
</dbReference>
<evidence type="ECO:0000259" key="9">
    <source>
        <dbReference type="PROSITE" id="PS50208"/>
    </source>
</evidence>
<keyword evidence="3" id="KW-0053">Apoptosis</keyword>
<dbReference type="InterPro" id="IPR015917">
    <property type="entry name" value="Pept_C14A"/>
</dbReference>
<dbReference type="InterPro" id="IPR016129">
    <property type="entry name" value="Caspase_his_AS"/>
</dbReference>
<dbReference type="InterPro" id="IPR033139">
    <property type="entry name" value="Caspase_cys_AS"/>
</dbReference>
<dbReference type="CDD" id="cd00032">
    <property type="entry name" value="CASc"/>
    <property type="match status" value="1"/>
</dbReference>
<dbReference type="PANTHER" id="PTHR10454:SF31">
    <property type="entry name" value="CASPASE-7"/>
    <property type="match status" value="1"/>
</dbReference>
<evidence type="ECO:0000256" key="4">
    <source>
        <dbReference type="ARBA" id="ARBA00022801"/>
    </source>
</evidence>
<keyword evidence="6" id="KW-0865">Zymogen</keyword>
<dbReference type="FunFam" id="3.40.50.1460:FF:000001">
    <property type="entry name" value="Caspase-3 preproprotein"/>
    <property type="match status" value="1"/>
</dbReference>
<dbReference type="InterPro" id="IPR001309">
    <property type="entry name" value="Pept_C14_p20"/>
</dbReference>